<comment type="similarity">
    <text evidence="8">Belongs to the ATPase delta chain family.</text>
</comment>
<dbReference type="SUPFAM" id="SSF47928">
    <property type="entry name" value="N-terminal domain of the delta subunit of the F1F0-ATP synthase"/>
    <property type="match status" value="1"/>
</dbReference>
<evidence type="ECO:0000256" key="4">
    <source>
        <dbReference type="ARBA" id="ARBA00023065"/>
    </source>
</evidence>
<dbReference type="PROSITE" id="PS00389">
    <property type="entry name" value="ATPASE_DELTA"/>
    <property type="match status" value="1"/>
</dbReference>
<evidence type="ECO:0000256" key="5">
    <source>
        <dbReference type="ARBA" id="ARBA00023136"/>
    </source>
</evidence>
<name>A0A7Y9DWS4_9PSEU</name>
<comment type="function">
    <text evidence="8">F(1)F(0) ATP synthase produces ATP from ADP in the presence of a proton or sodium gradient. F-type ATPases consist of two structural domains, F(1) containing the extramembraneous catalytic core and F(0) containing the membrane proton channel, linked together by a central stalk and a peripheral stalk. During catalysis, ATP synthesis in the catalytic domain of F(1) is coupled via a rotary mechanism of the central stalk subunits to proton translocation.</text>
</comment>
<keyword evidence="7 8" id="KW-0066">ATP synthesis</keyword>
<evidence type="ECO:0000256" key="2">
    <source>
        <dbReference type="ARBA" id="ARBA00022448"/>
    </source>
</evidence>
<dbReference type="GO" id="GO:0045259">
    <property type="term" value="C:proton-transporting ATP synthase complex"/>
    <property type="evidence" value="ECO:0007669"/>
    <property type="project" value="UniProtKB-KW"/>
</dbReference>
<accession>A0A7Y9DWS4</accession>
<keyword evidence="10" id="KW-1185">Reference proteome</keyword>
<dbReference type="GO" id="GO:0046933">
    <property type="term" value="F:proton-transporting ATP synthase activity, rotational mechanism"/>
    <property type="evidence" value="ECO:0007669"/>
    <property type="project" value="UniProtKB-UniRule"/>
</dbReference>
<dbReference type="InterPro" id="IPR020781">
    <property type="entry name" value="ATPase_OSCP/d_CS"/>
</dbReference>
<keyword evidence="3 8" id="KW-0375">Hydrogen ion transport</keyword>
<evidence type="ECO:0000256" key="7">
    <source>
        <dbReference type="ARBA" id="ARBA00023310"/>
    </source>
</evidence>
<protein>
    <recommendedName>
        <fullName evidence="8">ATP synthase subunit delta</fullName>
    </recommendedName>
    <alternativeName>
        <fullName evidence="8">ATP synthase F(1) sector subunit delta</fullName>
    </alternativeName>
    <alternativeName>
        <fullName evidence="8">F-type ATPase subunit delta</fullName>
        <shortName evidence="8">F-ATPase subunit delta</shortName>
    </alternativeName>
</protein>
<dbReference type="InterPro" id="IPR000711">
    <property type="entry name" value="ATPase_OSCP/dsu"/>
</dbReference>
<dbReference type="HAMAP" id="MF_01416">
    <property type="entry name" value="ATP_synth_delta_bact"/>
    <property type="match status" value="1"/>
</dbReference>
<evidence type="ECO:0000256" key="3">
    <source>
        <dbReference type="ARBA" id="ARBA00022781"/>
    </source>
</evidence>
<dbReference type="NCBIfam" id="NF009967">
    <property type="entry name" value="PRK13430.1"/>
    <property type="match status" value="1"/>
</dbReference>
<keyword evidence="5 8" id="KW-0472">Membrane</keyword>
<comment type="subcellular location">
    <subcellularLocation>
        <location evidence="8">Cell membrane</location>
        <topology evidence="8">Peripheral membrane protein</topology>
    </subcellularLocation>
    <subcellularLocation>
        <location evidence="1">Membrane</location>
    </subcellularLocation>
</comment>
<keyword evidence="4 8" id="KW-0406">Ion transport</keyword>
<keyword evidence="2 8" id="KW-0813">Transport</keyword>
<evidence type="ECO:0000256" key="1">
    <source>
        <dbReference type="ARBA" id="ARBA00004370"/>
    </source>
</evidence>
<gene>
    <name evidence="8" type="primary">atpH</name>
    <name evidence="9" type="ORF">BJ983_002972</name>
</gene>
<comment type="function">
    <text evidence="8">This protein is part of the stalk that links CF(0) to CF(1). It either transmits conformational changes from CF(0) to CF(1) or is implicated in proton conduction.</text>
</comment>
<evidence type="ECO:0000313" key="10">
    <source>
        <dbReference type="Proteomes" id="UP000535890"/>
    </source>
</evidence>
<proteinExistence type="inferred from homology"/>
<dbReference type="PRINTS" id="PR00125">
    <property type="entry name" value="ATPASEDELTA"/>
</dbReference>
<organism evidence="9 10">
    <name type="scientific">Actinomycetospora corticicola</name>
    <dbReference type="NCBI Taxonomy" id="663602"/>
    <lineage>
        <taxon>Bacteria</taxon>
        <taxon>Bacillati</taxon>
        <taxon>Actinomycetota</taxon>
        <taxon>Actinomycetes</taxon>
        <taxon>Pseudonocardiales</taxon>
        <taxon>Pseudonocardiaceae</taxon>
        <taxon>Actinomycetospora</taxon>
    </lineage>
</organism>
<keyword evidence="8" id="KW-1003">Cell membrane</keyword>
<dbReference type="Proteomes" id="UP000535890">
    <property type="component" value="Unassembled WGS sequence"/>
</dbReference>
<dbReference type="GO" id="GO:0005886">
    <property type="term" value="C:plasma membrane"/>
    <property type="evidence" value="ECO:0007669"/>
    <property type="project" value="UniProtKB-SubCell"/>
</dbReference>
<keyword evidence="6 8" id="KW-0139">CF(1)</keyword>
<dbReference type="PANTHER" id="PTHR11910">
    <property type="entry name" value="ATP SYNTHASE DELTA CHAIN"/>
    <property type="match status" value="1"/>
</dbReference>
<dbReference type="AlphaFoldDB" id="A0A7Y9DWS4"/>
<dbReference type="Gene3D" id="1.10.520.20">
    <property type="entry name" value="N-terminal domain of the delta subunit of the F1F0-ATP synthase"/>
    <property type="match status" value="1"/>
</dbReference>
<evidence type="ECO:0000256" key="6">
    <source>
        <dbReference type="ARBA" id="ARBA00023196"/>
    </source>
</evidence>
<evidence type="ECO:0000313" key="9">
    <source>
        <dbReference type="EMBL" id="NYD36870.1"/>
    </source>
</evidence>
<dbReference type="NCBIfam" id="TIGR01145">
    <property type="entry name" value="ATP_synt_delta"/>
    <property type="match status" value="1"/>
</dbReference>
<evidence type="ECO:0000256" key="8">
    <source>
        <dbReference type="HAMAP-Rule" id="MF_01416"/>
    </source>
</evidence>
<dbReference type="EMBL" id="JACCBN010000001">
    <property type="protein sequence ID" value="NYD36870.1"/>
    <property type="molecule type" value="Genomic_DNA"/>
</dbReference>
<reference evidence="9 10" key="1">
    <citation type="submission" date="2020-07" db="EMBL/GenBank/DDBJ databases">
        <title>Sequencing the genomes of 1000 actinobacteria strains.</title>
        <authorList>
            <person name="Klenk H.-P."/>
        </authorList>
    </citation>
    <scope>NUCLEOTIDE SEQUENCE [LARGE SCALE GENOMIC DNA]</scope>
    <source>
        <strain evidence="9 10">DSM 45772</strain>
    </source>
</reference>
<sequence>MTAATGTAGLVADFRATSRESLQGVRRRLDEVSRDASSGDLVTTGDQLDAVADLLDREAVLRRTLADASTEPQAREGLVGRVFDNQVGRPVADVLKAAAKASWSKPADLVQALRVVGREALLAAAEADGRLDAVEDELFRLGRIIGGQPDLERLLGSPTADAEGKQKVLDDLLENKAEPITRRLAAQLVAHPLTHHVSTGLERLAELAADRRQRSVATVRSAVELSAEQQERLAGVLARIYGREITVHLEVDPHLLGGLVIQVGDEVIDGSAAGHLDDLDRRLG</sequence>
<dbReference type="Pfam" id="PF00213">
    <property type="entry name" value="OSCP"/>
    <property type="match status" value="1"/>
</dbReference>
<comment type="caution">
    <text evidence="9">The sequence shown here is derived from an EMBL/GenBank/DDBJ whole genome shotgun (WGS) entry which is preliminary data.</text>
</comment>
<dbReference type="RefSeq" id="WP_179794492.1">
    <property type="nucleotide sequence ID" value="NZ_BAABHP010000021.1"/>
</dbReference>
<dbReference type="InterPro" id="IPR026015">
    <property type="entry name" value="ATP_synth_OSCP/delta_N_sf"/>
</dbReference>